<evidence type="ECO:0000313" key="1">
    <source>
        <dbReference type="EMBL" id="KAJ8678468.1"/>
    </source>
</evidence>
<proteinExistence type="predicted"/>
<keyword evidence="2" id="KW-1185">Reference proteome</keyword>
<accession>A0ACC2P5T7</accession>
<organism evidence="1 2">
    <name type="scientific">Eretmocerus hayati</name>
    <dbReference type="NCBI Taxonomy" id="131215"/>
    <lineage>
        <taxon>Eukaryota</taxon>
        <taxon>Metazoa</taxon>
        <taxon>Ecdysozoa</taxon>
        <taxon>Arthropoda</taxon>
        <taxon>Hexapoda</taxon>
        <taxon>Insecta</taxon>
        <taxon>Pterygota</taxon>
        <taxon>Neoptera</taxon>
        <taxon>Endopterygota</taxon>
        <taxon>Hymenoptera</taxon>
        <taxon>Apocrita</taxon>
        <taxon>Proctotrupomorpha</taxon>
        <taxon>Chalcidoidea</taxon>
        <taxon>Aphelinidae</taxon>
        <taxon>Aphelininae</taxon>
        <taxon>Eretmocerus</taxon>
    </lineage>
</organism>
<reference evidence="1" key="1">
    <citation type="submission" date="2023-04" db="EMBL/GenBank/DDBJ databases">
        <title>A chromosome-level genome assembly of the parasitoid wasp Eretmocerus hayati.</title>
        <authorList>
            <person name="Zhong Y."/>
            <person name="Liu S."/>
            <person name="Liu Y."/>
        </authorList>
    </citation>
    <scope>NUCLEOTIDE SEQUENCE</scope>
    <source>
        <strain evidence="1">ZJU_SS_LIU_2023</strain>
    </source>
</reference>
<sequence length="153" mass="17627">MPHVEKPGTISVSYDFVYAFKDAVTRFERALSFLEQKILEVQRNENKTPEDLKLTLEIEKLRLQTAVVEKETEEIRRLNIRQQGAQQQNIEENEELDEESSFTQASDTNHDSAIIQSEQVIQGSGESNEESSLTQTHDTNQDSETFQSEQLKH</sequence>
<evidence type="ECO:0000313" key="2">
    <source>
        <dbReference type="Proteomes" id="UP001239111"/>
    </source>
</evidence>
<protein>
    <submittedName>
        <fullName evidence="1">Uncharacterized protein</fullName>
    </submittedName>
</protein>
<dbReference type="EMBL" id="CM056742">
    <property type="protein sequence ID" value="KAJ8678468.1"/>
    <property type="molecule type" value="Genomic_DNA"/>
</dbReference>
<gene>
    <name evidence="1" type="ORF">QAD02_014255</name>
</gene>
<comment type="caution">
    <text evidence="1">The sequence shown here is derived from an EMBL/GenBank/DDBJ whole genome shotgun (WGS) entry which is preliminary data.</text>
</comment>
<name>A0ACC2P5T7_9HYME</name>
<dbReference type="Proteomes" id="UP001239111">
    <property type="component" value="Chromosome 2"/>
</dbReference>